<comment type="caution">
    <text evidence="1">The sequence shown here is derived from an EMBL/GenBank/DDBJ whole genome shotgun (WGS) entry which is preliminary data.</text>
</comment>
<evidence type="ECO:0000313" key="2">
    <source>
        <dbReference type="Proteomes" id="UP000629619"/>
    </source>
</evidence>
<protein>
    <recommendedName>
        <fullName evidence="3">DUF1877 family protein</fullName>
    </recommendedName>
</protein>
<gene>
    <name evidence="1" type="ORF">Asi03nite_14180</name>
</gene>
<dbReference type="AlphaFoldDB" id="A0A919TIN3"/>
<organism evidence="1 2">
    <name type="scientific">Actinoplanes siamensis</name>
    <dbReference type="NCBI Taxonomy" id="1223317"/>
    <lineage>
        <taxon>Bacteria</taxon>
        <taxon>Bacillati</taxon>
        <taxon>Actinomycetota</taxon>
        <taxon>Actinomycetes</taxon>
        <taxon>Micromonosporales</taxon>
        <taxon>Micromonosporaceae</taxon>
        <taxon>Actinoplanes</taxon>
    </lineage>
</organism>
<evidence type="ECO:0008006" key="3">
    <source>
        <dbReference type="Google" id="ProtNLM"/>
    </source>
</evidence>
<sequence length="153" mass="16517">MGVLYDYFRAAGDDAVRRRLDERDGGSPVPRGFPGADLKGIDPTIALGKLVGFATGREWAPGLVGEQLIWPAGAQHNLDHEGPWVTRLDDAARDALAAIPAEQAPELAGRWARIEEFYGGVDAEDLREVLARVVALAAEARAHGESLYVWCAL</sequence>
<name>A0A919TIN3_9ACTN</name>
<accession>A0A919TIN3</accession>
<dbReference type="Proteomes" id="UP000629619">
    <property type="component" value="Unassembled WGS sequence"/>
</dbReference>
<dbReference type="RefSeq" id="WP_203677579.1">
    <property type="nucleotide sequence ID" value="NZ_BOMW01000014.1"/>
</dbReference>
<evidence type="ECO:0000313" key="1">
    <source>
        <dbReference type="EMBL" id="GIF03880.1"/>
    </source>
</evidence>
<proteinExistence type="predicted"/>
<reference evidence="1" key="1">
    <citation type="submission" date="2021-01" db="EMBL/GenBank/DDBJ databases">
        <title>Whole genome shotgun sequence of Actinoplanes siamensis NBRC 109076.</title>
        <authorList>
            <person name="Komaki H."/>
            <person name="Tamura T."/>
        </authorList>
    </citation>
    <scope>NUCLEOTIDE SEQUENCE</scope>
    <source>
        <strain evidence="1">NBRC 109076</strain>
    </source>
</reference>
<dbReference type="EMBL" id="BOMW01000014">
    <property type="protein sequence ID" value="GIF03880.1"/>
    <property type="molecule type" value="Genomic_DNA"/>
</dbReference>
<keyword evidence="2" id="KW-1185">Reference proteome</keyword>